<dbReference type="RefSeq" id="XP_007330310.1">
    <property type="nucleotide sequence ID" value="XM_007330248.1"/>
</dbReference>
<reference evidence="7" key="1">
    <citation type="journal article" date="2012" name="Proc. Natl. Acad. Sci. U.S.A.">
        <title>Genome sequence of the button mushroom Agaricus bisporus reveals mechanisms governing adaptation to a humic-rich ecological niche.</title>
        <authorList>
            <person name="Morin E."/>
            <person name="Kohler A."/>
            <person name="Baker A.R."/>
            <person name="Foulongne-Oriol M."/>
            <person name="Lombard V."/>
            <person name="Nagy L.G."/>
            <person name="Ohm R.A."/>
            <person name="Patyshakuliyeva A."/>
            <person name="Brun A."/>
            <person name="Aerts A.L."/>
            <person name="Bailey A.M."/>
            <person name="Billette C."/>
            <person name="Coutinho P.M."/>
            <person name="Deakin G."/>
            <person name="Doddapaneni H."/>
            <person name="Floudas D."/>
            <person name="Grimwood J."/>
            <person name="Hilden K."/>
            <person name="Kuees U."/>
            <person name="LaButti K.M."/>
            <person name="Lapidus A."/>
            <person name="Lindquist E.A."/>
            <person name="Lucas S.M."/>
            <person name="Murat C."/>
            <person name="Riley R.W."/>
            <person name="Salamov A.A."/>
            <person name="Schmutz J."/>
            <person name="Subramanian V."/>
            <person name="Woesten H.A.B."/>
            <person name="Xu J."/>
            <person name="Eastwood D.C."/>
            <person name="Foster G.D."/>
            <person name="Sonnenberg A.S."/>
            <person name="Cullen D."/>
            <person name="de Vries R.P."/>
            <person name="Lundell T."/>
            <person name="Hibbett D.S."/>
            <person name="Henrissat B."/>
            <person name="Burton K.S."/>
            <person name="Kerrigan R.W."/>
            <person name="Challen M.P."/>
            <person name="Grigoriev I.V."/>
            <person name="Martin F."/>
        </authorList>
    </citation>
    <scope>NUCLEOTIDE SEQUENCE [LARGE SCALE GENOMIC DNA]</scope>
    <source>
        <strain evidence="7">JB137-S8 / ATCC MYA-4627 / FGSC 10392</strain>
    </source>
</reference>
<dbReference type="OMA" id="QPSGRIC"/>
<dbReference type="Pfam" id="PF07714">
    <property type="entry name" value="PK_Tyr_Ser-Thr"/>
    <property type="match status" value="1"/>
</dbReference>
<feature type="domain" description="Protein kinase" evidence="5">
    <location>
        <begin position="36"/>
        <end position="288"/>
    </location>
</feature>
<dbReference type="STRING" id="597362.K5X732"/>
<dbReference type="GO" id="GO:0004674">
    <property type="term" value="F:protein serine/threonine kinase activity"/>
    <property type="evidence" value="ECO:0007669"/>
    <property type="project" value="TreeGrafter"/>
</dbReference>
<keyword evidence="7" id="KW-1185">Reference proteome</keyword>
<evidence type="ECO:0000256" key="4">
    <source>
        <dbReference type="ARBA" id="ARBA00022840"/>
    </source>
</evidence>
<dbReference type="Proteomes" id="UP000008493">
    <property type="component" value="Unassembled WGS sequence"/>
</dbReference>
<dbReference type="AlphaFoldDB" id="K5X732"/>
<feature type="non-terminal residue" evidence="6">
    <location>
        <position position="1"/>
    </location>
</feature>
<accession>K5X732</accession>
<dbReference type="SUPFAM" id="SSF56112">
    <property type="entry name" value="Protein kinase-like (PK-like)"/>
    <property type="match status" value="1"/>
</dbReference>
<dbReference type="KEGG" id="abp:AGABI1DRAFT12585"/>
<keyword evidence="3" id="KW-0418">Kinase</keyword>
<proteinExistence type="predicted"/>
<name>K5X732_AGABU</name>
<evidence type="ECO:0000256" key="1">
    <source>
        <dbReference type="ARBA" id="ARBA00022679"/>
    </source>
</evidence>
<keyword evidence="1" id="KW-0808">Transferase</keyword>
<evidence type="ECO:0000313" key="6">
    <source>
        <dbReference type="EMBL" id="EKM78777.1"/>
    </source>
</evidence>
<evidence type="ECO:0000256" key="2">
    <source>
        <dbReference type="ARBA" id="ARBA00022741"/>
    </source>
</evidence>
<dbReference type="GO" id="GO:0005524">
    <property type="term" value="F:ATP binding"/>
    <property type="evidence" value="ECO:0007669"/>
    <property type="project" value="UniProtKB-KW"/>
</dbReference>
<evidence type="ECO:0000259" key="5">
    <source>
        <dbReference type="PROSITE" id="PS50011"/>
    </source>
</evidence>
<dbReference type="Gene3D" id="1.10.510.10">
    <property type="entry name" value="Transferase(Phosphotransferase) domain 1"/>
    <property type="match status" value="1"/>
</dbReference>
<dbReference type="InterPro" id="IPR051681">
    <property type="entry name" value="Ser/Thr_Kinases-Pseudokinases"/>
</dbReference>
<dbReference type="OrthoDB" id="346907at2759"/>
<dbReference type="PANTHER" id="PTHR44329:SF288">
    <property type="entry name" value="MITOGEN-ACTIVATED PROTEIN KINASE KINASE KINASE 20"/>
    <property type="match status" value="1"/>
</dbReference>
<dbReference type="eggNOG" id="KOG0192">
    <property type="taxonomic scope" value="Eukaryota"/>
</dbReference>
<dbReference type="PROSITE" id="PS50011">
    <property type="entry name" value="PROTEIN_KINASE_DOM"/>
    <property type="match status" value="1"/>
</dbReference>
<dbReference type="PIRSF" id="PIRSF000654">
    <property type="entry name" value="Integrin-linked_kinase"/>
    <property type="match status" value="1"/>
</dbReference>
<evidence type="ECO:0000256" key="3">
    <source>
        <dbReference type="ARBA" id="ARBA00022777"/>
    </source>
</evidence>
<dbReference type="InterPro" id="IPR008271">
    <property type="entry name" value="Ser/Thr_kinase_AS"/>
</dbReference>
<dbReference type="HOGENOM" id="CLU_000288_7_18_1"/>
<protein>
    <recommendedName>
        <fullName evidence="5">Protein kinase domain-containing protein</fullName>
    </recommendedName>
</protein>
<feature type="non-terminal residue" evidence="6">
    <location>
        <position position="288"/>
    </location>
</feature>
<keyword evidence="4" id="KW-0067">ATP-binding</keyword>
<dbReference type="PROSITE" id="PS00108">
    <property type="entry name" value="PROTEIN_KINASE_ST"/>
    <property type="match status" value="1"/>
</dbReference>
<dbReference type="GeneID" id="18826393"/>
<dbReference type="InterPro" id="IPR001245">
    <property type="entry name" value="Ser-Thr/Tyr_kinase_cat_dom"/>
</dbReference>
<dbReference type="EMBL" id="JH971391">
    <property type="protein sequence ID" value="EKM78777.1"/>
    <property type="molecule type" value="Genomic_DNA"/>
</dbReference>
<dbReference type="InterPro" id="IPR000719">
    <property type="entry name" value="Prot_kinase_dom"/>
</dbReference>
<dbReference type="SMART" id="SM00220">
    <property type="entry name" value="S_TKc"/>
    <property type="match status" value="1"/>
</dbReference>
<sequence>VDFRSKEGRGFFRLLKNLVKSSEVFPQCYKLRDLRCDFSQAREGGGFADIFEGEYRKRKVCVKAVRMFQKEDNSRMLQTMAKEAVLWAHLTHENILPFYGVYIQQPSGRICLISPWMDKGDLSKYLSNFPSAPRLPLVLDIIAGLRYLHASDIVHGDLKLKNVLMSDNGHALIADFGISHLVLSTNLSSAQFSNGSTRWMAPELHTVGNRPTLYSDMWSFGCLCHEVFTCKVPFCDLMNDYQIYSALMKGARRPGDVNQFDGVSITGREMMNKCWNYEPDARPSCEEI</sequence>
<keyword evidence="2" id="KW-0547">Nucleotide-binding</keyword>
<gene>
    <name evidence="6" type="ORF">AGABI1DRAFT_12585</name>
</gene>
<organism evidence="6 7">
    <name type="scientific">Agaricus bisporus var. burnettii (strain JB137-S8 / ATCC MYA-4627 / FGSC 10392)</name>
    <name type="common">White button mushroom</name>
    <dbReference type="NCBI Taxonomy" id="597362"/>
    <lineage>
        <taxon>Eukaryota</taxon>
        <taxon>Fungi</taxon>
        <taxon>Dikarya</taxon>
        <taxon>Basidiomycota</taxon>
        <taxon>Agaricomycotina</taxon>
        <taxon>Agaricomycetes</taxon>
        <taxon>Agaricomycetidae</taxon>
        <taxon>Agaricales</taxon>
        <taxon>Agaricineae</taxon>
        <taxon>Agaricaceae</taxon>
        <taxon>Agaricus</taxon>
    </lineage>
</organism>
<dbReference type="InParanoid" id="K5X732"/>
<evidence type="ECO:0000313" key="7">
    <source>
        <dbReference type="Proteomes" id="UP000008493"/>
    </source>
</evidence>
<dbReference type="PANTHER" id="PTHR44329">
    <property type="entry name" value="SERINE/THREONINE-PROTEIN KINASE TNNI3K-RELATED"/>
    <property type="match status" value="1"/>
</dbReference>
<dbReference type="InterPro" id="IPR011009">
    <property type="entry name" value="Kinase-like_dom_sf"/>
</dbReference>